<evidence type="ECO:0000256" key="3">
    <source>
        <dbReference type="ARBA" id="ARBA00022679"/>
    </source>
</evidence>
<proteinExistence type="predicted"/>
<keyword evidence="2" id="KW-0328">Glycosyltransferase</keyword>
<evidence type="ECO:0000256" key="4">
    <source>
        <dbReference type="ARBA" id="ARBA00022692"/>
    </source>
</evidence>
<organism evidence="13">
    <name type="scientific">marine sediment metagenome</name>
    <dbReference type="NCBI Taxonomy" id="412755"/>
    <lineage>
        <taxon>unclassified sequences</taxon>
        <taxon>metagenomes</taxon>
        <taxon>ecological metagenomes</taxon>
    </lineage>
</organism>
<keyword evidence="4 12" id="KW-0812">Transmembrane</keyword>
<comment type="caution">
    <text evidence="13">The sequence shown here is derived from an EMBL/GenBank/DDBJ whole genome shotgun (WGS) entry which is preliminary data.</text>
</comment>
<evidence type="ECO:0000256" key="11">
    <source>
        <dbReference type="ARBA" id="ARBA00049902"/>
    </source>
</evidence>
<feature type="transmembrane region" description="Helical" evidence="12">
    <location>
        <begin position="12"/>
        <end position="30"/>
    </location>
</feature>
<evidence type="ECO:0000256" key="1">
    <source>
        <dbReference type="ARBA" id="ARBA00004141"/>
    </source>
</evidence>
<protein>
    <recommendedName>
        <fullName evidence="10">peptidoglycan glycosyltransferase</fullName>
        <ecNumber evidence="10">2.4.99.28</ecNumber>
    </recommendedName>
    <alternativeName>
        <fullName evidence="9">Peptidoglycan polymerase</fullName>
    </alternativeName>
</protein>
<dbReference type="GO" id="GO:0008955">
    <property type="term" value="F:peptidoglycan glycosyltransferase activity"/>
    <property type="evidence" value="ECO:0007669"/>
    <property type="project" value="UniProtKB-EC"/>
</dbReference>
<evidence type="ECO:0000313" key="13">
    <source>
        <dbReference type="EMBL" id="GAF72086.1"/>
    </source>
</evidence>
<dbReference type="PANTHER" id="PTHR30474">
    <property type="entry name" value="CELL CYCLE PROTEIN"/>
    <property type="match status" value="1"/>
</dbReference>
<feature type="transmembrane region" description="Helical" evidence="12">
    <location>
        <begin position="100"/>
        <end position="118"/>
    </location>
</feature>
<keyword evidence="3" id="KW-0808">Transferase</keyword>
<dbReference type="EC" id="2.4.99.28" evidence="10"/>
<dbReference type="PANTHER" id="PTHR30474:SF2">
    <property type="entry name" value="PEPTIDOGLYCAN GLYCOSYLTRANSFERASE FTSW-RELATED"/>
    <property type="match status" value="1"/>
</dbReference>
<sequence length="194" mass="20534">ATVTMLLAGVPWYYLATLIPPAAGAFYVLVMRSPYRWRRILAMLDPWSSANPSAYQPRQALLAITTGGWWGKGLGGGMQKLGYLPEDSTDFIFSVYCEEFGFLGAVLLVGLFLLWMWQARRAIVTAGDELGRVLVGALGFLVAVQAVLHVAVATGAAPPTGATLPFISAGGTSLVVLAAAVAAMVSVTAHRHPT</sequence>
<dbReference type="GO" id="GO:0051301">
    <property type="term" value="P:cell division"/>
    <property type="evidence" value="ECO:0007669"/>
    <property type="project" value="InterPro"/>
</dbReference>
<evidence type="ECO:0000256" key="6">
    <source>
        <dbReference type="ARBA" id="ARBA00022984"/>
    </source>
</evidence>
<evidence type="ECO:0000256" key="2">
    <source>
        <dbReference type="ARBA" id="ARBA00022676"/>
    </source>
</evidence>
<comment type="catalytic activity">
    <reaction evidence="11">
        <text>[GlcNAc-(1-&gt;4)-Mur2Ac(oyl-L-Ala-gamma-D-Glu-L-Lys-D-Ala-D-Ala)](n)-di-trans,octa-cis-undecaprenyl diphosphate + beta-D-GlcNAc-(1-&gt;4)-Mur2Ac(oyl-L-Ala-gamma-D-Glu-L-Lys-D-Ala-D-Ala)-di-trans,octa-cis-undecaprenyl diphosphate = [GlcNAc-(1-&gt;4)-Mur2Ac(oyl-L-Ala-gamma-D-Glu-L-Lys-D-Ala-D-Ala)](n+1)-di-trans,octa-cis-undecaprenyl diphosphate + di-trans,octa-cis-undecaprenyl diphosphate + H(+)</text>
        <dbReference type="Rhea" id="RHEA:23708"/>
        <dbReference type="Rhea" id="RHEA-COMP:9602"/>
        <dbReference type="Rhea" id="RHEA-COMP:9603"/>
        <dbReference type="ChEBI" id="CHEBI:15378"/>
        <dbReference type="ChEBI" id="CHEBI:58405"/>
        <dbReference type="ChEBI" id="CHEBI:60033"/>
        <dbReference type="ChEBI" id="CHEBI:78435"/>
        <dbReference type="EC" id="2.4.99.28"/>
    </reaction>
</comment>
<feature type="non-terminal residue" evidence="13">
    <location>
        <position position="1"/>
    </location>
</feature>
<dbReference type="InterPro" id="IPR001182">
    <property type="entry name" value="FtsW/RodA"/>
</dbReference>
<comment type="subcellular location">
    <subcellularLocation>
        <location evidence="1">Membrane</location>
        <topology evidence="1">Multi-pass membrane protein</topology>
    </subcellularLocation>
</comment>
<gene>
    <name evidence="13" type="ORF">S01H1_15284</name>
</gene>
<feature type="transmembrane region" description="Helical" evidence="12">
    <location>
        <begin position="164"/>
        <end position="189"/>
    </location>
</feature>
<dbReference type="GO" id="GO:0005886">
    <property type="term" value="C:plasma membrane"/>
    <property type="evidence" value="ECO:0007669"/>
    <property type="project" value="TreeGrafter"/>
</dbReference>
<dbReference type="GO" id="GO:0009252">
    <property type="term" value="P:peptidoglycan biosynthetic process"/>
    <property type="evidence" value="ECO:0007669"/>
    <property type="project" value="UniProtKB-KW"/>
</dbReference>
<reference evidence="13" key="1">
    <citation type="journal article" date="2014" name="Front. Microbiol.">
        <title>High frequency of phylogenetically diverse reductive dehalogenase-homologous genes in deep subseafloor sedimentary metagenomes.</title>
        <authorList>
            <person name="Kawai M."/>
            <person name="Futagami T."/>
            <person name="Toyoda A."/>
            <person name="Takaki Y."/>
            <person name="Nishi S."/>
            <person name="Hori S."/>
            <person name="Arai W."/>
            <person name="Tsubouchi T."/>
            <person name="Morono Y."/>
            <person name="Uchiyama I."/>
            <person name="Ito T."/>
            <person name="Fujiyama A."/>
            <person name="Inagaki F."/>
            <person name="Takami H."/>
        </authorList>
    </citation>
    <scope>NUCLEOTIDE SEQUENCE</scope>
    <source>
        <strain evidence="13">Expedition CK06-06</strain>
    </source>
</reference>
<keyword evidence="7 12" id="KW-1133">Transmembrane helix</keyword>
<dbReference type="AlphaFoldDB" id="X0SA96"/>
<dbReference type="GO" id="GO:0008360">
    <property type="term" value="P:regulation of cell shape"/>
    <property type="evidence" value="ECO:0007669"/>
    <property type="project" value="UniProtKB-KW"/>
</dbReference>
<evidence type="ECO:0000256" key="10">
    <source>
        <dbReference type="ARBA" id="ARBA00044770"/>
    </source>
</evidence>
<evidence type="ECO:0000256" key="12">
    <source>
        <dbReference type="SAM" id="Phobius"/>
    </source>
</evidence>
<keyword evidence="5" id="KW-0133">Cell shape</keyword>
<evidence type="ECO:0000256" key="8">
    <source>
        <dbReference type="ARBA" id="ARBA00023136"/>
    </source>
</evidence>
<name>X0SA96_9ZZZZ</name>
<evidence type="ECO:0000256" key="9">
    <source>
        <dbReference type="ARBA" id="ARBA00032370"/>
    </source>
</evidence>
<dbReference type="GO" id="GO:0015648">
    <property type="term" value="F:lipid-linked peptidoglycan transporter activity"/>
    <property type="evidence" value="ECO:0007669"/>
    <property type="project" value="TreeGrafter"/>
</dbReference>
<dbReference type="GO" id="GO:0032153">
    <property type="term" value="C:cell division site"/>
    <property type="evidence" value="ECO:0007669"/>
    <property type="project" value="TreeGrafter"/>
</dbReference>
<accession>X0SA96</accession>
<keyword evidence="8 12" id="KW-0472">Membrane</keyword>
<evidence type="ECO:0000256" key="5">
    <source>
        <dbReference type="ARBA" id="ARBA00022960"/>
    </source>
</evidence>
<feature type="transmembrane region" description="Helical" evidence="12">
    <location>
        <begin position="130"/>
        <end position="152"/>
    </location>
</feature>
<dbReference type="EMBL" id="BARS01007976">
    <property type="protein sequence ID" value="GAF72086.1"/>
    <property type="molecule type" value="Genomic_DNA"/>
</dbReference>
<dbReference type="Pfam" id="PF01098">
    <property type="entry name" value="FTSW_RODA_SPOVE"/>
    <property type="match status" value="1"/>
</dbReference>
<evidence type="ECO:0000256" key="7">
    <source>
        <dbReference type="ARBA" id="ARBA00022989"/>
    </source>
</evidence>
<keyword evidence="6" id="KW-0573">Peptidoglycan synthesis</keyword>